<accession>A0AA97FC62</accession>
<comment type="function">
    <text evidence="1">Involved in DNA damage repair.</text>
</comment>
<sequence>MKRAGLCVECKGRGFCGLLRCPVVSRFHAKVNMKPVDNYMGESPSVFVGSYGYPNVSGGPLMIQENDNPEIWVERGYSIDDVVSLRSRTIRGTAIKGRLEDNIQEVALSSVPVDVEVAFEKPVNFDLKFDGTLAPVGLSGDIKKMDILDNASVARIVDKITSDTDLKATEGIYELYKGGVDVHRIQNILTAGLLGTGSNRHIVPTKWGITAIDDTVSKRMKSEVMKYPPLEDVLVFTGMVHANRIICLLVPGDWKYEMVEIWEKNSLWSGDSEVIVADGENKKNKSKYSPIAGAYYSGRLAVLEYLSGIRRCARVIVVRQVTGEYWAPLGTWVIREAARAAMKAGPLKCENLNEGINSVSKILGSDKWLANSGLVHEIKTQKTLFDF</sequence>
<evidence type="ECO:0000313" key="4">
    <source>
        <dbReference type="EMBL" id="WOF15353.1"/>
    </source>
</evidence>
<dbReference type="PANTHER" id="PTHR38136:SF2">
    <property type="entry name" value="DNA REPAIR PROTEIN"/>
    <property type="match status" value="1"/>
</dbReference>
<evidence type="ECO:0000313" key="5">
    <source>
        <dbReference type="Proteomes" id="UP001301797"/>
    </source>
</evidence>
<dbReference type="EMBL" id="CP043875">
    <property type="protein sequence ID" value="WOF15353.1"/>
    <property type="molecule type" value="Genomic_DNA"/>
</dbReference>
<protein>
    <recommendedName>
        <fullName evidence="1">DNA repair protein</fullName>
    </recommendedName>
</protein>
<feature type="zinc finger region" description="C4-type" evidence="1">
    <location>
        <begin position="7"/>
        <end position="21"/>
    </location>
</feature>
<dbReference type="GO" id="GO:0008270">
    <property type="term" value="F:zinc ion binding"/>
    <property type="evidence" value="ECO:0007669"/>
    <property type="project" value="UniProtKB-UniRule"/>
</dbReference>
<keyword evidence="1" id="KW-0227">DNA damage</keyword>
<name>A0AA97FC62_9EURY</name>
<proteinExistence type="inferred from homology"/>
<keyword evidence="1" id="KW-0862">Zinc</keyword>
<comment type="domain">
    <text evidence="1">Contains a predicted C4 metal binding domain at the N-terminus, which could be a zinc finger DNA binding domain.</text>
</comment>
<evidence type="ECO:0000256" key="1">
    <source>
        <dbReference type="HAMAP-Rule" id="MF_02096"/>
    </source>
</evidence>
<comment type="similarity">
    <text evidence="1">Belongs to the Nre family.</text>
</comment>
<dbReference type="InterPro" id="IPR006979">
    <property type="entry name" value="Nre_C"/>
</dbReference>
<dbReference type="InterPro" id="IPR033167">
    <property type="entry name" value="Nre"/>
</dbReference>
<dbReference type="RefSeq" id="WP_317136922.1">
    <property type="nucleotide sequence ID" value="NZ_CP043875.1"/>
</dbReference>
<dbReference type="GO" id="GO:0006281">
    <property type="term" value="P:DNA repair"/>
    <property type="evidence" value="ECO:0007669"/>
    <property type="project" value="UniProtKB-UniRule"/>
</dbReference>
<reference evidence="4 5" key="1">
    <citation type="submission" date="2019-09" db="EMBL/GenBank/DDBJ databases">
        <title>The complete genome of Methanoplanus sp. FWC-SCC4.</title>
        <authorList>
            <person name="Chen S.-C."/>
            <person name="Zhou Y.-Z."/>
            <person name="Lai M.-C."/>
        </authorList>
    </citation>
    <scope>NUCLEOTIDE SEQUENCE [LARGE SCALE GENOMIC DNA]</scope>
    <source>
        <strain evidence="4 5">FWC-SCC4</strain>
    </source>
</reference>
<dbReference type="GeneID" id="85228699"/>
<evidence type="ECO:0000259" key="2">
    <source>
        <dbReference type="Pfam" id="PF04894"/>
    </source>
</evidence>
<feature type="domain" description="Archaeal Nre C-terminal" evidence="3">
    <location>
        <begin position="280"/>
        <end position="387"/>
    </location>
</feature>
<gene>
    <name evidence="4" type="ORF">F1737_00980</name>
</gene>
<feature type="domain" description="Archaeal Nre N-terminal" evidence="2">
    <location>
        <begin position="15"/>
        <end position="269"/>
    </location>
</feature>
<dbReference type="Proteomes" id="UP001301797">
    <property type="component" value="Chromosome"/>
</dbReference>
<organism evidence="4 5">
    <name type="scientific">Methanochimaera problematica</name>
    <dbReference type="NCBI Taxonomy" id="2609417"/>
    <lineage>
        <taxon>Archaea</taxon>
        <taxon>Methanobacteriati</taxon>
        <taxon>Methanobacteriota</taxon>
        <taxon>Stenosarchaea group</taxon>
        <taxon>Methanomicrobia</taxon>
        <taxon>Methanomicrobiales</taxon>
        <taxon>Methanomicrobiaceae</taxon>
        <taxon>Methanochimaera</taxon>
    </lineage>
</organism>
<dbReference type="PANTHER" id="PTHR38136">
    <property type="entry name" value="DNA REPAIR PROTEIN"/>
    <property type="match status" value="1"/>
</dbReference>
<dbReference type="Pfam" id="PF04895">
    <property type="entry name" value="Nre_C"/>
    <property type="match status" value="1"/>
</dbReference>
<dbReference type="AlphaFoldDB" id="A0AA97FC62"/>
<dbReference type="Pfam" id="PF04894">
    <property type="entry name" value="Nre_N"/>
    <property type="match status" value="1"/>
</dbReference>
<dbReference type="HAMAP" id="MF_02096">
    <property type="entry name" value="Nre"/>
    <property type="match status" value="1"/>
</dbReference>
<dbReference type="InterPro" id="IPR006978">
    <property type="entry name" value="Nre_N"/>
</dbReference>
<keyword evidence="5" id="KW-1185">Reference proteome</keyword>
<keyword evidence="1" id="KW-0479">Metal-binding</keyword>
<dbReference type="KEGG" id="mefw:F1737_00980"/>
<keyword evidence="1" id="KW-0234">DNA repair</keyword>
<evidence type="ECO:0000259" key="3">
    <source>
        <dbReference type="Pfam" id="PF04895"/>
    </source>
</evidence>
<keyword evidence="1" id="KW-0863">Zinc-finger</keyword>